<evidence type="ECO:0000256" key="10">
    <source>
        <dbReference type="ARBA" id="ARBA00022723"/>
    </source>
</evidence>
<keyword evidence="8" id="KW-0949">S-adenosyl-L-methionine</keyword>
<keyword evidence="12" id="KW-0408">Iron</keyword>
<dbReference type="GO" id="GO:0000049">
    <property type="term" value="F:tRNA binding"/>
    <property type="evidence" value="ECO:0007669"/>
    <property type="project" value="UniProtKB-KW"/>
</dbReference>
<evidence type="ECO:0000256" key="13">
    <source>
        <dbReference type="ARBA" id="ARBA00023014"/>
    </source>
</evidence>
<comment type="cofactor">
    <cofactor evidence="1">
        <name>[4Fe-4S] cluster</name>
        <dbReference type="ChEBI" id="CHEBI:49883"/>
    </cofactor>
</comment>
<evidence type="ECO:0000259" key="18">
    <source>
        <dbReference type="PROSITE" id="PS51186"/>
    </source>
</evidence>
<evidence type="ECO:0000256" key="11">
    <source>
        <dbReference type="ARBA" id="ARBA00022884"/>
    </source>
</evidence>
<dbReference type="GO" id="GO:0051539">
    <property type="term" value="F:4 iron, 4 sulfur cluster binding"/>
    <property type="evidence" value="ECO:0007669"/>
    <property type="project" value="UniProtKB-KW"/>
</dbReference>
<dbReference type="Pfam" id="PF16199">
    <property type="entry name" value="Radical_SAM_C"/>
    <property type="match status" value="1"/>
</dbReference>
<evidence type="ECO:0000313" key="20">
    <source>
        <dbReference type="EMBL" id="RKP20783.1"/>
    </source>
</evidence>
<keyword evidence="6" id="KW-0820">tRNA-binding</keyword>
<dbReference type="GO" id="GO:0033588">
    <property type="term" value="C:elongator holoenzyme complex"/>
    <property type="evidence" value="ECO:0007669"/>
    <property type="project" value="TreeGrafter"/>
</dbReference>
<feature type="domain" description="N-acetyltransferase" evidence="18">
    <location>
        <begin position="262"/>
        <end position="412"/>
    </location>
</feature>
<sequence length="412" mass="47568">MRAIRARYDPYEQARQRVDQLESLGHTVDKVEFIVMGGTFMCLSEDYRDYFMRNLHDSLSGHVSRNVDEAVKFSEQSKTKCIGITIETRPDYCLKPHISQMLRYGCTRLEIGVQSVYEDVARDTNRGHTVKSVIECFQLTKDAGYKIVAHMMPDLPNVGMERDLEQFKEFFENPDFRPDGLKLYPTLVIRGTGLYELWRTGRYKNYSPNALVDLIAKILAMVPPWMRIYRVQRDIPMPLVTSGVEHGNLRELALERMRDLGSTCRDVRTREVGIQDIHHKVKPDQVELIRRDYAANNGWETFLSYEDPQQDILIGLLRLRKCGDATFRPELQGACSVVRELHVYGSVVPLHSRDPVKFQHQGFGTLLMEEAERIARDEHGSKKLAVIAGVGTRHYYRKLGYELDGPYMSKML</sequence>
<dbReference type="NCBIfam" id="TIGR01211">
    <property type="entry name" value="ELP3"/>
    <property type="match status" value="1"/>
</dbReference>
<dbReference type="SUPFAM" id="SSF102114">
    <property type="entry name" value="Radical SAM enzymes"/>
    <property type="match status" value="1"/>
</dbReference>
<dbReference type="InterPro" id="IPR000182">
    <property type="entry name" value="GNAT_dom"/>
</dbReference>
<dbReference type="UniPathway" id="UPA00988"/>
<evidence type="ECO:0000256" key="12">
    <source>
        <dbReference type="ARBA" id="ARBA00023004"/>
    </source>
</evidence>
<dbReference type="GO" id="GO:0005634">
    <property type="term" value="C:nucleus"/>
    <property type="evidence" value="ECO:0007669"/>
    <property type="project" value="TreeGrafter"/>
</dbReference>
<dbReference type="GO" id="GO:0005737">
    <property type="term" value="C:cytoplasm"/>
    <property type="evidence" value="ECO:0007669"/>
    <property type="project" value="TreeGrafter"/>
</dbReference>
<dbReference type="FunFam" id="3.40.630.30:FF:000003">
    <property type="entry name" value="Elongator complex protein 3"/>
    <property type="match status" value="1"/>
</dbReference>
<feature type="domain" description="Radical SAM core" evidence="19">
    <location>
        <begin position="1"/>
        <end position="238"/>
    </location>
</feature>
<accession>A0A4P9YM72</accession>
<dbReference type="InterPro" id="IPR058240">
    <property type="entry name" value="rSAM_sf"/>
</dbReference>
<keyword evidence="14" id="KW-0012">Acyltransferase</keyword>
<dbReference type="SMART" id="SM00729">
    <property type="entry name" value="Elp3"/>
    <property type="match status" value="1"/>
</dbReference>
<dbReference type="PROSITE" id="PS51186">
    <property type="entry name" value="GNAT"/>
    <property type="match status" value="1"/>
</dbReference>
<comment type="similarity">
    <text evidence="3">Belongs to the ELP3 family.</text>
</comment>
<dbReference type="InterPro" id="IPR006638">
    <property type="entry name" value="Elp3/MiaA/NifB-like_rSAM"/>
</dbReference>
<evidence type="ECO:0000256" key="2">
    <source>
        <dbReference type="ARBA" id="ARBA00005043"/>
    </source>
</evidence>
<keyword evidence="10" id="KW-0479">Metal-binding</keyword>
<evidence type="ECO:0000256" key="1">
    <source>
        <dbReference type="ARBA" id="ARBA00001966"/>
    </source>
</evidence>
<keyword evidence="5" id="KW-0004">4Fe-4S</keyword>
<dbReference type="GO" id="GO:0046872">
    <property type="term" value="F:metal ion binding"/>
    <property type="evidence" value="ECO:0007669"/>
    <property type="project" value="UniProtKB-KW"/>
</dbReference>
<organism evidence="20 21">
    <name type="scientific">Rozella allomycis (strain CSF55)</name>
    <dbReference type="NCBI Taxonomy" id="988480"/>
    <lineage>
        <taxon>Eukaryota</taxon>
        <taxon>Fungi</taxon>
        <taxon>Fungi incertae sedis</taxon>
        <taxon>Cryptomycota</taxon>
        <taxon>Cryptomycota incertae sedis</taxon>
        <taxon>Rozella</taxon>
    </lineage>
</organism>
<evidence type="ECO:0000256" key="8">
    <source>
        <dbReference type="ARBA" id="ARBA00022691"/>
    </source>
</evidence>
<comment type="pathway">
    <text evidence="2">tRNA modification; 5-methoxycarbonylmethyl-2-thiouridine-tRNA biosynthesis.</text>
</comment>
<evidence type="ECO:0000256" key="4">
    <source>
        <dbReference type="ARBA" id="ARBA00020266"/>
    </source>
</evidence>
<keyword evidence="7 20" id="KW-0808">Transferase</keyword>
<dbReference type="EMBL" id="ML005022">
    <property type="protein sequence ID" value="RKP20783.1"/>
    <property type="molecule type" value="Genomic_DNA"/>
</dbReference>
<dbReference type="InterPro" id="IPR007197">
    <property type="entry name" value="rSAM"/>
</dbReference>
<dbReference type="InterPro" id="IPR016181">
    <property type="entry name" value="Acyl_CoA_acyltransferase"/>
</dbReference>
<proteinExistence type="inferred from homology"/>
<dbReference type="Pfam" id="PF04055">
    <property type="entry name" value="Radical_SAM"/>
    <property type="match status" value="1"/>
</dbReference>
<evidence type="ECO:0000256" key="14">
    <source>
        <dbReference type="ARBA" id="ARBA00023315"/>
    </source>
</evidence>
<evidence type="ECO:0000313" key="21">
    <source>
        <dbReference type="Proteomes" id="UP000281549"/>
    </source>
</evidence>
<dbReference type="AlphaFoldDB" id="A0A4P9YM72"/>
<evidence type="ECO:0000256" key="16">
    <source>
        <dbReference type="ARBA" id="ARBA00044771"/>
    </source>
</evidence>
<dbReference type="PANTHER" id="PTHR11135">
    <property type="entry name" value="HISTONE ACETYLTRANSFERASE-RELATED"/>
    <property type="match status" value="1"/>
</dbReference>
<dbReference type="Gene3D" id="3.40.630.30">
    <property type="match status" value="1"/>
</dbReference>
<dbReference type="InterPro" id="IPR034687">
    <property type="entry name" value="ELP3-like"/>
</dbReference>
<evidence type="ECO:0000256" key="5">
    <source>
        <dbReference type="ARBA" id="ARBA00022485"/>
    </source>
</evidence>
<reference evidence="21" key="1">
    <citation type="journal article" date="2018" name="Nat. Microbiol.">
        <title>Leveraging single-cell genomics to expand the fungal tree of life.</title>
        <authorList>
            <person name="Ahrendt S.R."/>
            <person name="Quandt C.A."/>
            <person name="Ciobanu D."/>
            <person name="Clum A."/>
            <person name="Salamov A."/>
            <person name="Andreopoulos B."/>
            <person name="Cheng J.F."/>
            <person name="Woyke T."/>
            <person name="Pelin A."/>
            <person name="Henrissat B."/>
            <person name="Reynolds N.K."/>
            <person name="Benny G.L."/>
            <person name="Smith M.E."/>
            <person name="James T.Y."/>
            <person name="Grigoriev I.V."/>
        </authorList>
    </citation>
    <scope>NUCLEOTIDE SEQUENCE [LARGE SCALE GENOMIC DNA]</scope>
    <source>
        <strain evidence="21">CSF55</strain>
    </source>
</reference>
<dbReference type="InterPro" id="IPR032432">
    <property type="entry name" value="Radical_SAM_C"/>
</dbReference>
<gene>
    <name evidence="20" type="ORF">ROZALSC1DRAFT_19066</name>
</gene>
<evidence type="ECO:0000256" key="17">
    <source>
        <dbReference type="ARBA" id="ARBA00047372"/>
    </source>
</evidence>
<dbReference type="PANTHER" id="PTHR11135:SF0">
    <property type="entry name" value="ELONGATOR COMPLEX PROTEIN 3"/>
    <property type="match status" value="1"/>
</dbReference>
<dbReference type="PROSITE" id="PS51918">
    <property type="entry name" value="RADICAL_SAM"/>
    <property type="match status" value="1"/>
</dbReference>
<dbReference type="GO" id="GO:0106261">
    <property type="term" value="F:tRNA uridine(34) acetyltransferase activity"/>
    <property type="evidence" value="ECO:0007669"/>
    <property type="project" value="UniProtKB-EC"/>
</dbReference>
<evidence type="ECO:0000256" key="6">
    <source>
        <dbReference type="ARBA" id="ARBA00022555"/>
    </source>
</evidence>
<protein>
    <recommendedName>
        <fullName evidence="4">Elongator complex protein 3</fullName>
        <ecNumber evidence="16">2.3.1.311</ecNumber>
    </recommendedName>
    <alternativeName>
        <fullName evidence="15">tRNA uridine(34) acetyltransferase</fullName>
    </alternativeName>
</protein>
<dbReference type="GO" id="GO:0002926">
    <property type="term" value="P:tRNA wobble base 5-methoxycarbonylmethyl-2-thiouridinylation"/>
    <property type="evidence" value="ECO:0007669"/>
    <property type="project" value="UniProtKB-ARBA"/>
</dbReference>
<dbReference type="Pfam" id="PF00583">
    <property type="entry name" value="Acetyltransf_1"/>
    <property type="match status" value="1"/>
</dbReference>
<keyword evidence="11" id="KW-0694">RNA-binding</keyword>
<dbReference type="CDD" id="cd01335">
    <property type="entry name" value="Radical_SAM"/>
    <property type="match status" value="1"/>
</dbReference>
<evidence type="ECO:0000259" key="19">
    <source>
        <dbReference type="PROSITE" id="PS51918"/>
    </source>
</evidence>
<dbReference type="InterPro" id="IPR039661">
    <property type="entry name" value="ELP3"/>
</dbReference>
<evidence type="ECO:0000256" key="7">
    <source>
        <dbReference type="ARBA" id="ARBA00022679"/>
    </source>
</evidence>
<dbReference type="EC" id="2.3.1.311" evidence="16"/>
<comment type="catalytic activity">
    <reaction evidence="17">
        <text>uridine(34) in tRNA + acetyl-CoA + S-adenosyl-L-methionine + H2O = 5-(carboxymethyl)uridine(34) in tRNA + 5'-deoxyadenosine + L-methionine + CoA + 2 H(+)</text>
        <dbReference type="Rhea" id="RHEA:61020"/>
        <dbReference type="Rhea" id="RHEA-COMP:10407"/>
        <dbReference type="Rhea" id="RHEA-COMP:11727"/>
        <dbReference type="ChEBI" id="CHEBI:15377"/>
        <dbReference type="ChEBI" id="CHEBI:15378"/>
        <dbReference type="ChEBI" id="CHEBI:17319"/>
        <dbReference type="ChEBI" id="CHEBI:57287"/>
        <dbReference type="ChEBI" id="CHEBI:57288"/>
        <dbReference type="ChEBI" id="CHEBI:57844"/>
        <dbReference type="ChEBI" id="CHEBI:59789"/>
        <dbReference type="ChEBI" id="CHEBI:65315"/>
        <dbReference type="ChEBI" id="CHEBI:74882"/>
        <dbReference type="EC" id="2.3.1.311"/>
    </reaction>
    <physiologicalReaction direction="left-to-right" evidence="17">
        <dbReference type="Rhea" id="RHEA:61021"/>
    </physiologicalReaction>
</comment>
<dbReference type="SUPFAM" id="SSF55729">
    <property type="entry name" value="Acyl-CoA N-acyltransferases (Nat)"/>
    <property type="match status" value="1"/>
</dbReference>
<evidence type="ECO:0000256" key="15">
    <source>
        <dbReference type="ARBA" id="ARBA00030769"/>
    </source>
</evidence>
<dbReference type="Proteomes" id="UP000281549">
    <property type="component" value="Unassembled WGS sequence"/>
</dbReference>
<name>A0A4P9YM72_ROZAC</name>
<keyword evidence="9" id="KW-0819">tRNA processing</keyword>
<evidence type="ECO:0000256" key="3">
    <source>
        <dbReference type="ARBA" id="ARBA00005494"/>
    </source>
</evidence>
<keyword evidence="13" id="KW-0411">Iron-sulfur</keyword>
<evidence type="ECO:0000256" key="9">
    <source>
        <dbReference type="ARBA" id="ARBA00022694"/>
    </source>
</evidence>